<dbReference type="InterPro" id="IPR029044">
    <property type="entry name" value="Nucleotide-diphossugar_trans"/>
</dbReference>
<comment type="cofactor">
    <cofactor evidence="1">
        <name>Ca(2+)</name>
        <dbReference type="ChEBI" id="CHEBI:29108"/>
    </cofactor>
</comment>
<dbReference type="GO" id="GO:0018279">
    <property type="term" value="P:protein N-linked glycosylation via asparagine"/>
    <property type="evidence" value="ECO:0007669"/>
    <property type="project" value="TreeGrafter"/>
</dbReference>
<name>A0A078ACC1_STYLE</name>
<dbReference type="GO" id="GO:0005783">
    <property type="term" value="C:endoplasmic reticulum"/>
    <property type="evidence" value="ECO:0007669"/>
    <property type="project" value="TreeGrafter"/>
</dbReference>
<dbReference type="Proteomes" id="UP000039865">
    <property type="component" value="Unassembled WGS sequence"/>
</dbReference>
<evidence type="ECO:0000313" key="4">
    <source>
        <dbReference type="Proteomes" id="UP000039865"/>
    </source>
</evidence>
<evidence type="ECO:0000256" key="1">
    <source>
        <dbReference type="ARBA" id="ARBA00001913"/>
    </source>
</evidence>
<feature type="domain" description="Glucosyltransferase 24 catalytic" evidence="2">
    <location>
        <begin position="778"/>
        <end position="1037"/>
    </location>
</feature>
<keyword evidence="4" id="KW-1185">Reference proteome</keyword>
<dbReference type="SUPFAM" id="SSF53448">
    <property type="entry name" value="Nucleotide-diphospho-sugar transferases"/>
    <property type="match status" value="1"/>
</dbReference>
<dbReference type="OrthoDB" id="27683at2759"/>
<dbReference type="GO" id="GO:0051082">
    <property type="term" value="F:unfolded protein binding"/>
    <property type="evidence" value="ECO:0007669"/>
    <property type="project" value="TreeGrafter"/>
</dbReference>
<protein>
    <submittedName>
        <fullName evidence="3">Udp-glucose:glycoprotein glucosyltransferase-like</fullName>
    </submittedName>
</protein>
<dbReference type="GO" id="GO:0003980">
    <property type="term" value="F:UDP-glucose:glycoprotein glucosyltransferase activity"/>
    <property type="evidence" value="ECO:0007669"/>
    <property type="project" value="InterPro"/>
</dbReference>
<reference evidence="3 4" key="1">
    <citation type="submission" date="2014-06" db="EMBL/GenBank/DDBJ databases">
        <authorList>
            <person name="Swart Estienne"/>
        </authorList>
    </citation>
    <scope>NUCLEOTIDE SEQUENCE [LARGE SCALE GENOMIC DNA]</scope>
    <source>
        <strain evidence="3 4">130c</strain>
    </source>
</reference>
<evidence type="ECO:0000313" key="3">
    <source>
        <dbReference type="EMBL" id="CDW79242.1"/>
    </source>
</evidence>
<organism evidence="3 4">
    <name type="scientific">Stylonychia lemnae</name>
    <name type="common">Ciliate</name>
    <dbReference type="NCBI Taxonomy" id="5949"/>
    <lineage>
        <taxon>Eukaryota</taxon>
        <taxon>Sar</taxon>
        <taxon>Alveolata</taxon>
        <taxon>Ciliophora</taxon>
        <taxon>Intramacronucleata</taxon>
        <taxon>Spirotrichea</taxon>
        <taxon>Stichotrichia</taxon>
        <taxon>Sporadotrichida</taxon>
        <taxon>Oxytrichidae</taxon>
        <taxon>Stylonychinae</taxon>
        <taxon>Stylonychia</taxon>
    </lineage>
</organism>
<proteinExistence type="predicted"/>
<gene>
    <name evidence="3" type="primary">Contig16460.g17526</name>
    <name evidence="3" type="ORF">STYLEM_8228</name>
</gene>
<dbReference type="InterPro" id="IPR040497">
    <property type="entry name" value="Glyco_transf_24"/>
</dbReference>
<accession>A0A078ACC1</accession>
<dbReference type="PANTHER" id="PTHR11226:SF0">
    <property type="entry name" value="UDP-GLUCOSE:GLYCOPROTEIN GLUCOSYLTRANSFERASE"/>
    <property type="match status" value="1"/>
</dbReference>
<dbReference type="InParanoid" id="A0A078ACC1"/>
<dbReference type="InterPro" id="IPR009448">
    <property type="entry name" value="UDP-g_GGtrans"/>
</dbReference>
<dbReference type="Pfam" id="PF18404">
    <property type="entry name" value="Glyco_transf_24"/>
    <property type="match status" value="1"/>
</dbReference>
<dbReference type="PANTHER" id="PTHR11226">
    <property type="entry name" value="UDP-GLUCOSE GLYCOPROTEIN:GLUCOSYLTRANSFERASE"/>
    <property type="match status" value="1"/>
</dbReference>
<dbReference type="GO" id="GO:0036503">
    <property type="term" value="P:ERAD pathway"/>
    <property type="evidence" value="ECO:0007669"/>
    <property type="project" value="TreeGrafter"/>
</dbReference>
<evidence type="ECO:0000259" key="2">
    <source>
        <dbReference type="Pfam" id="PF18404"/>
    </source>
</evidence>
<keyword evidence="3" id="KW-0808">Transferase</keyword>
<dbReference type="AlphaFoldDB" id="A0A078ACC1"/>
<dbReference type="EMBL" id="CCKQ01007819">
    <property type="protein sequence ID" value="CDW79242.1"/>
    <property type="molecule type" value="Genomic_DNA"/>
</dbReference>
<sequence>MIKLGWNITINLKRANQSYLILNHVHNLNDPEVLIIYMDFKQVDVIETLNKIQHKNIVLRYKFTDCLSNNEHHVDLPKYHANKTESFQARSTHKDRLHKIFDPYQAYILNQTRLAKDLNQLANVLENHPNFIIQVEYKHPKEQKLNFTGQITKEEFFIVNHKCVRLNRHTTDPIYLNLKIMEAFKESLIFSQYVENPQQLYENILSLEHKLPVFNPKFLSQKSQAFLTLEKPKTDEDLAQFKLLIQQLEKQYELTDLNLLSDQQMISRIIQVLLIVEIKHTQEQFTTFDKTLNYEFLVEMFSSDPYKICQKDLNQPKTENIIQTISQMDILSSQDLCNDNSICQFPFMMINQNDIQKQSKLKLIDTQDKLRKNSIVLILASSQDQEVLNNLKKWVDQLQQIEDQVTLEIVDNFNNHLLLGQLSLGQETYIFINGILVDSFGLTQRRFQQLISSEIKQANLLLDGIQLKNKFDRVRLINEIKLTEYSKRNSSLPDEFNCIEEYEKAANLTIALNKYKTVENPILNFKAKLNVLTRDSVNFVSLINQIKLGFKIEIAFFTQRSLGIKMKYIPYYYFRIFFANHQIFNENVFKIQNLSSRYQDYSINLLQQRKQVFVINEITHYYELDDIRLENKNSSNKVSVFGQKGYSLVFNTESIKKLESQQNEQQNRFSQNEKNITMKEKFMLLDGVGKFIQSYYSILHQYLQLNLQEPGRYYLIRENTQELITFDFSSVIQSDGILDQLEFYQDYDSQIFRFSELDEFKTNFNFQDYLKIDKKDTVNIYYTVSGSLFEKFALYQMQQMLEQNTQEQYRFLIYEGTFCSPSFKKSIFKLKGKYSFDLDFINQPWPHDIAFQDPDPKRAINLYRLMFLDNSLPHDIDRVIYRDADQCNLENSDMRELQNTDIQDFPQAMVPHCRHYNNKGYDMNQVMKSLGKNLTYFTNNIILIDTKKLRESLNPDIILNFYQAAVQKWGFDPFLLSQDIQSTAQLVVPIFPLHEDWEWAESFCDPHKKVTARIIDFQDMKKEDKLKIAKRVCPNYSSNFISLLDFLSN</sequence>